<evidence type="ECO:0000313" key="1">
    <source>
        <dbReference type="EMBL" id="DAF60621.1"/>
    </source>
</evidence>
<sequence>MKTLKPEFVNALGNFIASRSKEDPLENWFTGRRIVIELEWLANTKTATDCFVLYPDPADPKVFTAGYMHEAVIGGESYRIVASVNDYTGTKGISADGVETKC</sequence>
<dbReference type="EMBL" id="BK032791">
    <property type="protein sequence ID" value="DAF60621.1"/>
    <property type="molecule type" value="Genomic_DNA"/>
</dbReference>
<proteinExistence type="predicted"/>
<organism evidence="1">
    <name type="scientific">Siphoviridae sp. ctw757</name>
    <dbReference type="NCBI Taxonomy" id="2827969"/>
    <lineage>
        <taxon>Viruses</taxon>
        <taxon>Duplodnaviria</taxon>
        <taxon>Heunggongvirae</taxon>
        <taxon>Uroviricota</taxon>
        <taxon>Caudoviricetes</taxon>
    </lineage>
</organism>
<reference evidence="1" key="1">
    <citation type="journal article" date="2021" name="Proc. Natl. Acad. Sci. U.S.A.">
        <title>A Catalog of Tens of Thousands of Viruses from Human Metagenomes Reveals Hidden Associations with Chronic Diseases.</title>
        <authorList>
            <person name="Tisza M.J."/>
            <person name="Buck C.B."/>
        </authorList>
    </citation>
    <scope>NUCLEOTIDE SEQUENCE</scope>
    <source>
        <strain evidence="1">Ctw757</strain>
    </source>
</reference>
<name>A0A8S5TBC4_9CAUD</name>
<protein>
    <submittedName>
        <fullName evidence="1">Uncharacterized protein</fullName>
    </submittedName>
</protein>
<accession>A0A8S5TBC4</accession>